<dbReference type="InterPro" id="IPR006935">
    <property type="entry name" value="Helicase/UvrB_N"/>
</dbReference>
<dbReference type="PROSITE" id="PS51192">
    <property type="entry name" value="HELICASE_ATP_BIND_1"/>
    <property type="match status" value="1"/>
</dbReference>
<dbReference type="CDD" id="cd18785">
    <property type="entry name" value="SF2_C"/>
    <property type="match status" value="1"/>
</dbReference>
<feature type="domain" description="Helicase ATP-binding" evidence="1">
    <location>
        <begin position="36"/>
        <end position="204"/>
    </location>
</feature>
<dbReference type="GO" id="GO:0005524">
    <property type="term" value="F:ATP binding"/>
    <property type="evidence" value="ECO:0007669"/>
    <property type="project" value="InterPro"/>
</dbReference>
<protein>
    <submittedName>
        <fullName evidence="3">DEAD/DEAH box helicase family protein</fullName>
    </submittedName>
</protein>
<evidence type="ECO:0000313" key="3">
    <source>
        <dbReference type="EMBL" id="MBC1315350.1"/>
    </source>
</evidence>
<feature type="domain" description="Helicase C-terminal" evidence="2">
    <location>
        <begin position="228"/>
        <end position="388"/>
    </location>
</feature>
<dbReference type="GO" id="GO:0003677">
    <property type="term" value="F:DNA binding"/>
    <property type="evidence" value="ECO:0007669"/>
    <property type="project" value="InterPro"/>
</dbReference>
<dbReference type="Pfam" id="PF04851">
    <property type="entry name" value="ResIII"/>
    <property type="match status" value="1"/>
</dbReference>
<dbReference type="GO" id="GO:0016787">
    <property type="term" value="F:hydrolase activity"/>
    <property type="evidence" value="ECO:0007669"/>
    <property type="project" value="InterPro"/>
</dbReference>
<dbReference type="Gene3D" id="3.40.50.300">
    <property type="entry name" value="P-loop containing nucleotide triphosphate hydrolases"/>
    <property type="match status" value="2"/>
</dbReference>
<dbReference type="InterPro" id="IPR014001">
    <property type="entry name" value="Helicase_ATP-bd"/>
</dbReference>
<dbReference type="PANTHER" id="PTHR47396:SF1">
    <property type="entry name" value="ATP-DEPENDENT HELICASE IRC3-RELATED"/>
    <property type="match status" value="1"/>
</dbReference>
<reference evidence="3 4" key="1">
    <citation type="submission" date="2020-03" db="EMBL/GenBank/DDBJ databases">
        <title>Soil Listeria distribution.</title>
        <authorList>
            <person name="Liao J."/>
            <person name="Wiedmann M."/>
        </authorList>
    </citation>
    <scope>NUCLEOTIDE SEQUENCE [LARGE SCALE GENOMIC DNA]</scope>
    <source>
        <strain evidence="3 4">FSL L7-1816</strain>
    </source>
</reference>
<evidence type="ECO:0000259" key="2">
    <source>
        <dbReference type="PROSITE" id="PS51194"/>
    </source>
</evidence>
<dbReference type="SUPFAM" id="SSF52540">
    <property type="entry name" value="P-loop containing nucleoside triphosphate hydrolases"/>
    <property type="match status" value="1"/>
</dbReference>
<dbReference type="InterPro" id="IPR050742">
    <property type="entry name" value="Helicase_Restrict-Modif_Enz"/>
</dbReference>
<proteinExistence type="predicted"/>
<dbReference type="AlphaFoldDB" id="A0A841XUG5"/>
<dbReference type="GO" id="GO:0004386">
    <property type="term" value="F:helicase activity"/>
    <property type="evidence" value="ECO:0007669"/>
    <property type="project" value="UniProtKB-KW"/>
</dbReference>
<dbReference type="Proteomes" id="UP000543379">
    <property type="component" value="Unassembled WGS sequence"/>
</dbReference>
<organism evidence="3 4">
    <name type="scientific">Listeria booriae</name>
    <dbReference type="NCBI Taxonomy" id="1552123"/>
    <lineage>
        <taxon>Bacteria</taxon>
        <taxon>Bacillati</taxon>
        <taxon>Bacillota</taxon>
        <taxon>Bacilli</taxon>
        <taxon>Bacillales</taxon>
        <taxon>Listeriaceae</taxon>
        <taxon>Listeria</taxon>
    </lineage>
</organism>
<dbReference type="GO" id="GO:0005829">
    <property type="term" value="C:cytosol"/>
    <property type="evidence" value="ECO:0007669"/>
    <property type="project" value="TreeGrafter"/>
</dbReference>
<keyword evidence="3" id="KW-0347">Helicase</keyword>
<accession>A0A841XUG5</accession>
<sequence length="964" mass="109737">MYYFEQNYDNIRYPKSNTKNTGLRNAQLGAIHAIAAFFSTRNDPALVTMPTGTGKTAVMMIAPYLLGAKKVLIVTPTKLVRSQIAEDFKSLVILKSIGVFNSEVDNPRIYELKRKYDYNKHRNFIKDCDVVVSTPQCALTISKDEEIRELFDFIIVDEAHHEPAITWRNILSNMVHSKKLLFTATPFRLDDKKIKGELIYNYPLSFAFRDGIFGEIKFIPVDIGKDEDKDIELAKVAEGVFFNDKEAGFKHCLMVRTKSRNEAQKLLSIYQRHTKLELELVDSSRTKKAVDETILKLKTSEIDGVVCVDMMAEGFDFPNLKIAAIHTPHKTLATTLQFIGRFARTNSDKIGSAKFIAVNDEELLIENKKLFSSDAVWQDLIVNLSDEKINNDEEDKEYLKKFQSQGNTIVNEEFSLFSIRTNYHARIYRTIKFDINKTFPDIDQIIEKVLVSKSDNTIIAVTSERKLPRWSTNDGVFTDVNYNLFVIHYQEKTNLLFINSHKKNEKIYENIADAFCGKNQYEKIIKSNIHRVLSNLTGFEIFNSGLTNRISEGESYKTSAGPDVSRAIDSSSGQLYSPGHVFCKAQSADANLTIGYSSSSKIWSSAYGTVKEMILWFDINGEKITNKKAEVKTHTNYDLLPMPKEMEKIPSNIFMFNYSENSYLNPHNLFSREQHLSNDTILDIDIKIQFDSIKDNRICLKAKYGSKSYLLCRDLAGRYSTSEKDELFLKVGREKLSLTEYLNQYPLLFFTSDLEVITGREITKSSSSLSAFDLNKIKRIEWANYNTDITLEFRSSKTMDKNSIQDTIGDLLIENEDNVYVIFDHSTGEIADYIAIKLGGNCINVEFYHAKGMSSKHFNSSVGDIYEVMGQCVKSLIWIKSKASFEKKIKERQKSGHCEFKRGTLDGLADELSKNIPMRGKIIAVQPSLTSSKNIPDKIGEVLSAVNFKINNSGVANEFIIWGS</sequence>
<dbReference type="PROSITE" id="PS51194">
    <property type="entry name" value="HELICASE_CTER"/>
    <property type="match status" value="1"/>
</dbReference>
<dbReference type="SMART" id="SM00490">
    <property type="entry name" value="HELICc"/>
    <property type="match status" value="1"/>
</dbReference>
<dbReference type="InterPro" id="IPR027417">
    <property type="entry name" value="P-loop_NTPase"/>
</dbReference>
<dbReference type="InterPro" id="IPR001650">
    <property type="entry name" value="Helicase_C-like"/>
</dbReference>
<keyword evidence="3" id="KW-0547">Nucleotide-binding</keyword>
<dbReference type="CDD" id="cd17926">
    <property type="entry name" value="DEXHc_RE"/>
    <property type="match status" value="1"/>
</dbReference>
<keyword evidence="3" id="KW-0378">Hydrolase</keyword>
<gene>
    <name evidence="3" type="ORF">HB811_01080</name>
</gene>
<dbReference type="Pfam" id="PF00271">
    <property type="entry name" value="Helicase_C"/>
    <property type="match status" value="1"/>
</dbReference>
<dbReference type="EMBL" id="JAAROV010000001">
    <property type="protein sequence ID" value="MBC1315350.1"/>
    <property type="molecule type" value="Genomic_DNA"/>
</dbReference>
<dbReference type="PANTHER" id="PTHR47396">
    <property type="entry name" value="TYPE I RESTRICTION ENZYME ECOKI R PROTEIN"/>
    <property type="match status" value="1"/>
</dbReference>
<dbReference type="SMART" id="SM00487">
    <property type="entry name" value="DEXDc"/>
    <property type="match status" value="1"/>
</dbReference>
<evidence type="ECO:0000313" key="4">
    <source>
        <dbReference type="Proteomes" id="UP000543379"/>
    </source>
</evidence>
<evidence type="ECO:0000259" key="1">
    <source>
        <dbReference type="PROSITE" id="PS51192"/>
    </source>
</evidence>
<name>A0A841XUG5_9LIST</name>
<dbReference type="RefSeq" id="WP_185381766.1">
    <property type="nucleotide sequence ID" value="NZ_JAAROV010000001.1"/>
</dbReference>
<keyword evidence="3" id="KW-0067">ATP-binding</keyword>
<comment type="caution">
    <text evidence="3">The sequence shown here is derived from an EMBL/GenBank/DDBJ whole genome shotgun (WGS) entry which is preliminary data.</text>
</comment>